<feature type="transmembrane region" description="Helical" evidence="8">
    <location>
        <begin position="38"/>
        <end position="55"/>
    </location>
</feature>
<feature type="transmembrane region" description="Helical" evidence="8">
    <location>
        <begin position="290"/>
        <end position="310"/>
    </location>
</feature>
<feature type="transmembrane region" description="Helical" evidence="8">
    <location>
        <begin position="168"/>
        <end position="188"/>
    </location>
</feature>
<keyword evidence="5 8" id="KW-0812">Transmembrane</keyword>
<reference evidence="9 10" key="1">
    <citation type="submission" date="2017-11" db="EMBL/GenBank/DDBJ databases">
        <title>Draft genome sequence of Rhizobiales bacterium SY3-13.</title>
        <authorList>
            <person name="Sun C."/>
        </authorList>
    </citation>
    <scope>NUCLEOTIDE SEQUENCE [LARGE SCALE GENOMIC DNA]</scope>
    <source>
        <strain evidence="9 10">SY3-13</strain>
    </source>
</reference>
<dbReference type="GO" id="GO:0005886">
    <property type="term" value="C:plasma membrane"/>
    <property type="evidence" value="ECO:0007669"/>
    <property type="project" value="UniProtKB-SubCell"/>
</dbReference>
<evidence type="ECO:0000256" key="8">
    <source>
        <dbReference type="SAM" id="Phobius"/>
    </source>
</evidence>
<evidence type="ECO:0000256" key="2">
    <source>
        <dbReference type="ARBA" id="ARBA00010145"/>
    </source>
</evidence>
<sequence length="311" mass="31871">MTAVLESVVPLFALVLLGFAAMRFRVLSAEGLAGLNRFVYYFALPVLLFFIFARAPMGALSDWRLVAAYSGASVILFFATLLLGRAVFPGRSLAERTVVAGGAAFSNIAYLGVPLVIGALGPAAGAPAGLILLADNLILITLIMGFLEAASAPSFRPARLALNVLKGFGRNPFMLGMVLGVVWGLLALPLPGPVERFGDLLGGAAGPCALFALGGSLYGRPIAEGRAEVGFATLCKLAVHPALAAVLAFLVLDLPPDLALLVVVIASLPTGANIYVLAAQYDAAVARASTIVLLTTGLAVLSVSGLLIAAS</sequence>
<comment type="caution">
    <text evidence="9">The sequence shown here is derived from an EMBL/GenBank/DDBJ whole genome shotgun (WGS) entry which is preliminary data.</text>
</comment>
<feature type="transmembrane region" description="Helical" evidence="8">
    <location>
        <begin position="258"/>
        <end position="278"/>
    </location>
</feature>
<dbReference type="InterPro" id="IPR038770">
    <property type="entry name" value="Na+/solute_symporter_sf"/>
</dbReference>
<feature type="transmembrane region" description="Helical" evidence="8">
    <location>
        <begin position="7"/>
        <end position="26"/>
    </location>
</feature>
<dbReference type="PANTHER" id="PTHR36838:SF3">
    <property type="entry name" value="TRANSPORTER AUXIN EFFLUX CARRIER EC FAMILY"/>
    <property type="match status" value="1"/>
</dbReference>
<dbReference type="Proteomes" id="UP000229498">
    <property type="component" value="Unassembled WGS sequence"/>
</dbReference>
<evidence type="ECO:0000256" key="7">
    <source>
        <dbReference type="ARBA" id="ARBA00023136"/>
    </source>
</evidence>
<evidence type="ECO:0000256" key="4">
    <source>
        <dbReference type="ARBA" id="ARBA00022475"/>
    </source>
</evidence>
<dbReference type="OrthoDB" id="9810457at2"/>
<proteinExistence type="inferred from homology"/>
<comment type="similarity">
    <text evidence="2">Belongs to the auxin efflux carrier (TC 2.A.69) family.</text>
</comment>
<keyword evidence="4" id="KW-1003">Cell membrane</keyword>
<evidence type="ECO:0000256" key="5">
    <source>
        <dbReference type="ARBA" id="ARBA00022692"/>
    </source>
</evidence>
<dbReference type="GO" id="GO:0055085">
    <property type="term" value="P:transmembrane transport"/>
    <property type="evidence" value="ECO:0007669"/>
    <property type="project" value="InterPro"/>
</dbReference>
<keyword evidence="6 8" id="KW-1133">Transmembrane helix</keyword>
<keyword evidence="10" id="KW-1185">Reference proteome</keyword>
<dbReference type="Gene3D" id="1.20.1530.20">
    <property type="match status" value="1"/>
</dbReference>
<comment type="subcellular location">
    <subcellularLocation>
        <location evidence="1">Cell membrane</location>
        <topology evidence="1">Multi-pass membrane protein</topology>
    </subcellularLocation>
</comment>
<protein>
    <recommendedName>
        <fullName evidence="11">AEC family transporter</fullName>
    </recommendedName>
</protein>
<dbReference type="EMBL" id="PHIG01000018">
    <property type="protein sequence ID" value="PJK30772.1"/>
    <property type="molecule type" value="Genomic_DNA"/>
</dbReference>
<evidence type="ECO:0000256" key="1">
    <source>
        <dbReference type="ARBA" id="ARBA00004651"/>
    </source>
</evidence>
<dbReference type="PANTHER" id="PTHR36838">
    <property type="entry name" value="AUXIN EFFLUX CARRIER FAMILY PROTEIN"/>
    <property type="match status" value="1"/>
</dbReference>
<feature type="transmembrane region" description="Helical" evidence="8">
    <location>
        <begin position="67"/>
        <end position="88"/>
    </location>
</feature>
<evidence type="ECO:0000256" key="3">
    <source>
        <dbReference type="ARBA" id="ARBA00022448"/>
    </source>
</evidence>
<keyword evidence="3" id="KW-0813">Transport</keyword>
<feature type="transmembrane region" description="Helical" evidence="8">
    <location>
        <begin position="231"/>
        <end position="252"/>
    </location>
</feature>
<dbReference type="InterPro" id="IPR004776">
    <property type="entry name" value="Mem_transp_PIN-like"/>
</dbReference>
<dbReference type="Pfam" id="PF03547">
    <property type="entry name" value="Mem_trans"/>
    <property type="match status" value="1"/>
</dbReference>
<evidence type="ECO:0000313" key="9">
    <source>
        <dbReference type="EMBL" id="PJK30772.1"/>
    </source>
</evidence>
<evidence type="ECO:0008006" key="11">
    <source>
        <dbReference type="Google" id="ProtNLM"/>
    </source>
</evidence>
<dbReference type="RefSeq" id="WP_109794244.1">
    <property type="nucleotide sequence ID" value="NZ_PHIG01000018.1"/>
</dbReference>
<keyword evidence="7 8" id="KW-0472">Membrane</keyword>
<feature type="transmembrane region" description="Helical" evidence="8">
    <location>
        <begin position="200"/>
        <end position="219"/>
    </location>
</feature>
<evidence type="ECO:0000256" key="6">
    <source>
        <dbReference type="ARBA" id="ARBA00022989"/>
    </source>
</evidence>
<gene>
    <name evidence="9" type="ORF">CVT23_05230</name>
</gene>
<accession>A0A2M9G4Y5</accession>
<organism evidence="9 10">
    <name type="scientific">Minwuia thermotolerans</name>
    <dbReference type="NCBI Taxonomy" id="2056226"/>
    <lineage>
        <taxon>Bacteria</taxon>
        <taxon>Pseudomonadati</taxon>
        <taxon>Pseudomonadota</taxon>
        <taxon>Alphaproteobacteria</taxon>
        <taxon>Minwuiales</taxon>
        <taxon>Minwuiaceae</taxon>
        <taxon>Minwuia</taxon>
    </lineage>
</organism>
<dbReference type="AlphaFoldDB" id="A0A2M9G4Y5"/>
<name>A0A2M9G4Y5_9PROT</name>
<evidence type="ECO:0000313" key="10">
    <source>
        <dbReference type="Proteomes" id="UP000229498"/>
    </source>
</evidence>
<feature type="transmembrane region" description="Helical" evidence="8">
    <location>
        <begin position="100"/>
        <end position="120"/>
    </location>
</feature>
<feature type="transmembrane region" description="Helical" evidence="8">
    <location>
        <begin position="126"/>
        <end position="147"/>
    </location>
</feature>